<evidence type="ECO:0000256" key="4">
    <source>
        <dbReference type="ARBA" id="ARBA00022989"/>
    </source>
</evidence>
<organism evidence="7">
    <name type="scientific">Oryza barthii</name>
    <dbReference type="NCBI Taxonomy" id="65489"/>
    <lineage>
        <taxon>Eukaryota</taxon>
        <taxon>Viridiplantae</taxon>
        <taxon>Streptophyta</taxon>
        <taxon>Embryophyta</taxon>
        <taxon>Tracheophyta</taxon>
        <taxon>Spermatophyta</taxon>
        <taxon>Magnoliopsida</taxon>
        <taxon>Liliopsida</taxon>
        <taxon>Poales</taxon>
        <taxon>Poaceae</taxon>
        <taxon>BOP clade</taxon>
        <taxon>Oryzoideae</taxon>
        <taxon>Oryzeae</taxon>
        <taxon>Oryzinae</taxon>
        <taxon>Oryza</taxon>
    </lineage>
</organism>
<dbReference type="HOGENOM" id="CLU_209357_0_0_1"/>
<evidence type="ECO:0000256" key="5">
    <source>
        <dbReference type="ARBA" id="ARBA00023136"/>
    </source>
</evidence>
<evidence type="ECO:0000256" key="6">
    <source>
        <dbReference type="SAM" id="Phobius"/>
    </source>
</evidence>
<protein>
    <submittedName>
        <fullName evidence="7">Protein DETOXIFICATION</fullName>
    </submittedName>
</protein>
<evidence type="ECO:0000313" key="8">
    <source>
        <dbReference type="Proteomes" id="UP000026960"/>
    </source>
</evidence>
<evidence type="ECO:0000256" key="2">
    <source>
        <dbReference type="ARBA" id="ARBA00010199"/>
    </source>
</evidence>
<keyword evidence="3 6" id="KW-0812">Transmembrane</keyword>
<dbReference type="PANTHER" id="PTHR42893">
    <property type="entry name" value="PROTEIN DETOXIFICATION 44, CHLOROPLASTIC-RELATED"/>
    <property type="match status" value="1"/>
</dbReference>
<evidence type="ECO:0000256" key="1">
    <source>
        <dbReference type="ARBA" id="ARBA00004141"/>
    </source>
</evidence>
<feature type="transmembrane region" description="Helical" evidence="6">
    <location>
        <begin position="26"/>
        <end position="46"/>
    </location>
</feature>
<dbReference type="AlphaFoldDB" id="A0A0D3HQG5"/>
<reference evidence="7" key="1">
    <citation type="journal article" date="2009" name="Rice">
        <title>De Novo Next Generation Sequencing of Plant Genomes.</title>
        <authorList>
            <person name="Rounsley S."/>
            <person name="Marri P.R."/>
            <person name="Yu Y."/>
            <person name="He R."/>
            <person name="Sisneros N."/>
            <person name="Goicoechea J.L."/>
            <person name="Lee S.J."/>
            <person name="Angelova A."/>
            <person name="Kudrna D."/>
            <person name="Luo M."/>
            <person name="Affourtit J."/>
            <person name="Desany B."/>
            <person name="Knight J."/>
            <person name="Niazi F."/>
            <person name="Egholm M."/>
            <person name="Wing R.A."/>
        </authorList>
    </citation>
    <scope>NUCLEOTIDE SEQUENCE [LARGE SCALE GENOMIC DNA]</scope>
    <source>
        <strain evidence="7">cv. IRGC 105608</strain>
    </source>
</reference>
<evidence type="ECO:0000256" key="3">
    <source>
        <dbReference type="ARBA" id="ARBA00022692"/>
    </source>
</evidence>
<keyword evidence="8" id="KW-1185">Reference proteome</keyword>
<keyword evidence="4 6" id="KW-1133">Transmembrane helix</keyword>
<comment type="similarity">
    <text evidence="2">Belongs to the multi antimicrobial extrusion (MATE) (TC 2.A.66.1) family.</text>
</comment>
<dbReference type="Proteomes" id="UP000026960">
    <property type="component" value="Chromosome 12"/>
</dbReference>
<dbReference type="InterPro" id="IPR044644">
    <property type="entry name" value="DinF-like"/>
</dbReference>
<reference evidence="7" key="2">
    <citation type="submission" date="2015-03" db="UniProtKB">
        <authorList>
            <consortium name="EnsemblPlants"/>
        </authorList>
    </citation>
    <scope>IDENTIFICATION</scope>
</reference>
<name>A0A0D3HQG5_9ORYZ</name>
<dbReference type="GO" id="GO:0016020">
    <property type="term" value="C:membrane"/>
    <property type="evidence" value="ECO:0007669"/>
    <property type="project" value="UniProtKB-SubCell"/>
</dbReference>
<sequence length="61" mass="6547">MTNLFAGAVSSAVLLAVAPNKLGLGGVWAGLTLFMSLRAIAGFWRLRSKDGPWKIIWSVTE</sequence>
<comment type="subcellular location">
    <subcellularLocation>
        <location evidence="1">Membrane</location>
        <topology evidence="1">Multi-pass membrane protein</topology>
    </subcellularLocation>
</comment>
<dbReference type="Gramene" id="OBART12G00250.3">
    <property type="protein sequence ID" value="OBART12G00250.3"/>
    <property type="gene ID" value="OBART12G00250"/>
</dbReference>
<dbReference type="PANTHER" id="PTHR42893:SF23">
    <property type="entry name" value="PROTEIN DETOXIFICATION"/>
    <property type="match status" value="1"/>
</dbReference>
<evidence type="ECO:0000313" key="7">
    <source>
        <dbReference type="EnsemblPlants" id="OBART12G00250.3"/>
    </source>
</evidence>
<proteinExistence type="inferred from homology"/>
<accession>A0A0D3HQG5</accession>
<keyword evidence="5 6" id="KW-0472">Membrane</keyword>
<dbReference type="EnsemblPlants" id="OBART12G00250.3">
    <property type="protein sequence ID" value="OBART12G00250.3"/>
    <property type="gene ID" value="OBART12G00250"/>
</dbReference>